<evidence type="ECO:0000313" key="2">
    <source>
        <dbReference type="EMBL" id="CAF0979816.1"/>
    </source>
</evidence>
<dbReference type="Proteomes" id="UP000682733">
    <property type="component" value="Unassembled WGS sequence"/>
</dbReference>
<reference evidence="2" key="1">
    <citation type="submission" date="2021-02" db="EMBL/GenBank/DDBJ databases">
        <authorList>
            <person name="Nowell W R."/>
        </authorList>
    </citation>
    <scope>NUCLEOTIDE SEQUENCE</scope>
</reference>
<evidence type="ECO:0000313" key="4">
    <source>
        <dbReference type="Proteomes" id="UP000677228"/>
    </source>
</evidence>
<evidence type="ECO:0000256" key="1">
    <source>
        <dbReference type="SAM" id="MobiDB-lite"/>
    </source>
</evidence>
<proteinExistence type="predicted"/>
<sequence length="97" mass="11007">MAEQLADTIALLSKGPKFDYYGEITLDLGEMSDEKHSEEEGEEGSETEAATEEADPDWQDKEKAIDKYNLKNYSEDFMLQAIDFADETNRFGKCSHT</sequence>
<feature type="compositionally biased region" description="Acidic residues" evidence="1">
    <location>
        <begin position="39"/>
        <end position="57"/>
    </location>
</feature>
<dbReference type="AlphaFoldDB" id="A0A8S2DUJ0"/>
<protein>
    <submittedName>
        <fullName evidence="2">Uncharacterized protein</fullName>
    </submittedName>
</protein>
<dbReference type="Proteomes" id="UP000677228">
    <property type="component" value="Unassembled WGS sequence"/>
</dbReference>
<gene>
    <name evidence="2" type="ORF">OVA965_LOCUS13524</name>
    <name evidence="3" type="ORF">TMI583_LOCUS13531</name>
</gene>
<name>A0A8S2DUJ0_9BILA</name>
<organism evidence="2 4">
    <name type="scientific">Didymodactylos carnosus</name>
    <dbReference type="NCBI Taxonomy" id="1234261"/>
    <lineage>
        <taxon>Eukaryota</taxon>
        <taxon>Metazoa</taxon>
        <taxon>Spiralia</taxon>
        <taxon>Gnathifera</taxon>
        <taxon>Rotifera</taxon>
        <taxon>Eurotatoria</taxon>
        <taxon>Bdelloidea</taxon>
        <taxon>Philodinida</taxon>
        <taxon>Philodinidae</taxon>
        <taxon>Didymodactylos</taxon>
    </lineage>
</organism>
<accession>A0A8S2DUJ0</accession>
<comment type="caution">
    <text evidence="2">The sequence shown here is derived from an EMBL/GenBank/DDBJ whole genome shotgun (WGS) entry which is preliminary data.</text>
</comment>
<feature type="region of interest" description="Disordered" evidence="1">
    <location>
        <begin position="29"/>
        <end position="61"/>
    </location>
</feature>
<evidence type="ECO:0000313" key="3">
    <source>
        <dbReference type="EMBL" id="CAF3750505.1"/>
    </source>
</evidence>
<dbReference type="EMBL" id="CAJOBA010005653">
    <property type="protein sequence ID" value="CAF3750505.1"/>
    <property type="molecule type" value="Genomic_DNA"/>
</dbReference>
<dbReference type="EMBL" id="CAJNOK010005645">
    <property type="protein sequence ID" value="CAF0979816.1"/>
    <property type="molecule type" value="Genomic_DNA"/>
</dbReference>